<evidence type="ECO:0000313" key="3">
    <source>
        <dbReference type="EMBL" id="KOY81080.1"/>
    </source>
</evidence>
<accession>A0A0M9DIJ4</accession>
<dbReference type="PATRIC" id="fig|33935.3.peg.2421"/>
<dbReference type="EMBL" id="LGCI01000010">
    <property type="protein sequence ID" value="KOY81080.1"/>
    <property type="molecule type" value="Genomic_DNA"/>
</dbReference>
<evidence type="ECO:0000256" key="1">
    <source>
        <dbReference type="SAM" id="Phobius"/>
    </source>
</evidence>
<keyword evidence="1" id="KW-0812">Transmembrane</keyword>
<dbReference type="OrthoDB" id="2739164at2"/>
<dbReference type="AlphaFoldDB" id="A0A0M9DIJ4"/>
<feature type="chain" id="PRO_5005834152" evidence="2">
    <location>
        <begin position="28"/>
        <end position="285"/>
    </location>
</feature>
<keyword evidence="1" id="KW-0472">Membrane</keyword>
<keyword evidence="1" id="KW-1133">Transmembrane helix</keyword>
<feature type="signal peptide" evidence="2">
    <location>
        <begin position="1"/>
        <end position="27"/>
    </location>
</feature>
<keyword evidence="2" id="KW-0732">Signal</keyword>
<sequence>MSHKIFTIFLTSFLLVSVLLQPIQSQAEEIPASETISDGYIETFIDESGHTTKLEYLINEKEFRVNTHINGKLIDYSSREMEKNGEYSDEIIYNQLFDVKKSESEEIVYIESDVEETYNVNDFITVESGEISLYNTTLPRPYAFIASKCNWTLNQCGTLYGKSKVDQIKKFMFDFKKDAAISVVAAAITMVWGAPIVAVGVLLASLGVGVVNALLTTSLNGYYDSTRTQYSYYVVVKQKETFKHNQEKYVVYYYNTTNGKQSTRTSQSASWISEDAVLDIGIVSY</sequence>
<evidence type="ECO:0000313" key="4">
    <source>
        <dbReference type="Proteomes" id="UP000037977"/>
    </source>
</evidence>
<comment type="caution">
    <text evidence="3">The sequence shown here is derived from an EMBL/GenBank/DDBJ whole genome shotgun (WGS) entry which is preliminary data.</text>
</comment>
<feature type="transmembrane region" description="Helical" evidence="1">
    <location>
        <begin position="192"/>
        <end position="215"/>
    </location>
</feature>
<reference evidence="3 4" key="1">
    <citation type="submission" date="2015-07" db="EMBL/GenBank/DDBJ databases">
        <title>Genome sequencing project for genomic taxonomy and phylogenomics of Bacillus-like bacteria.</title>
        <authorList>
            <person name="Liu B."/>
            <person name="Wang J."/>
            <person name="Zhu Y."/>
            <person name="Liu G."/>
            <person name="Chen Q."/>
            <person name="Chen Z."/>
            <person name="Che J."/>
            <person name="Ge C."/>
            <person name="Shi H."/>
            <person name="Pan Z."/>
            <person name="Liu X."/>
        </authorList>
    </citation>
    <scope>NUCLEOTIDE SEQUENCE [LARGE SCALE GENOMIC DNA]</scope>
    <source>
        <strain evidence="3 4">DSM 54</strain>
    </source>
</reference>
<organism evidence="3 4">
    <name type="scientific">Lysinibacillus macroides</name>
    <dbReference type="NCBI Taxonomy" id="33935"/>
    <lineage>
        <taxon>Bacteria</taxon>
        <taxon>Bacillati</taxon>
        <taxon>Bacillota</taxon>
        <taxon>Bacilli</taxon>
        <taxon>Bacillales</taxon>
        <taxon>Bacillaceae</taxon>
        <taxon>Lysinibacillus</taxon>
    </lineage>
</organism>
<gene>
    <name evidence="3" type="ORF">ADM90_18150</name>
</gene>
<dbReference type="RefSeq" id="WP_053996319.1">
    <property type="nucleotide sequence ID" value="NZ_CP065643.1"/>
</dbReference>
<evidence type="ECO:0000256" key="2">
    <source>
        <dbReference type="SAM" id="SignalP"/>
    </source>
</evidence>
<proteinExistence type="predicted"/>
<name>A0A0M9DIJ4_9BACI</name>
<dbReference type="Proteomes" id="UP000037977">
    <property type="component" value="Unassembled WGS sequence"/>
</dbReference>
<protein>
    <submittedName>
        <fullName evidence="3">Uncharacterized protein</fullName>
    </submittedName>
</protein>
<keyword evidence="4" id="KW-1185">Reference proteome</keyword>